<evidence type="ECO:0000256" key="1">
    <source>
        <dbReference type="ARBA" id="ARBA00009981"/>
    </source>
</evidence>
<feature type="region of interest" description="Disordered" evidence="2">
    <location>
        <begin position="81"/>
        <end position="110"/>
    </location>
</feature>
<proteinExistence type="inferred from homology"/>
<evidence type="ECO:0000313" key="4">
    <source>
        <dbReference type="Proteomes" id="UP000051884"/>
    </source>
</evidence>
<sequence>MLGKGDDSVKVLNVPTVSTTEVKQNPAKIAAMANDLNTGVYVLNRGKAISVTLTPGQYASLVQAQERLLDLETEQKSLENIKNDDGTRIPATKVSEHGIPDEIDSDDGWE</sequence>
<dbReference type="EMBL" id="JQCH01000003">
    <property type="protein sequence ID" value="KRO10657.1"/>
    <property type="molecule type" value="Genomic_DNA"/>
</dbReference>
<organism evidence="3 4">
    <name type="scientific">Paucilactobacillus hokkaidonensis</name>
    <dbReference type="NCBI Taxonomy" id="1193095"/>
    <lineage>
        <taxon>Bacteria</taxon>
        <taxon>Bacillati</taxon>
        <taxon>Bacillota</taxon>
        <taxon>Bacilli</taxon>
        <taxon>Lactobacillales</taxon>
        <taxon>Lactobacillaceae</taxon>
        <taxon>Paucilactobacillus</taxon>
    </lineage>
</organism>
<feature type="compositionally biased region" description="Acidic residues" evidence="2">
    <location>
        <begin position="101"/>
        <end position="110"/>
    </location>
</feature>
<comment type="similarity">
    <text evidence="1">Belongs to the phD/YefM antitoxin family.</text>
</comment>
<keyword evidence="4" id="KW-1185">Reference proteome</keyword>
<evidence type="ECO:0000313" key="3">
    <source>
        <dbReference type="EMBL" id="KRO10657.1"/>
    </source>
</evidence>
<evidence type="ECO:0000256" key="2">
    <source>
        <dbReference type="SAM" id="MobiDB-lite"/>
    </source>
</evidence>
<name>A0ABR5Q733_9LACO</name>
<dbReference type="InterPro" id="IPR036165">
    <property type="entry name" value="YefM-like_sf"/>
</dbReference>
<protein>
    <recommendedName>
        <fullName evidence="5">Antitoxin</fullName>
    </recommendedName>
</protein>
<gene>
    <name evidence="3" type="ORF">IV59_GL001348</name>
</gene>
<dbReference type="SUPFAM" id="SSF143120">
    <property type="entry name" value="YefM-like"/>
    <property type="match status" value="1"/>
</dbReference>
<reference evidence="3 4" key="1">
    <citation type="journal article" date="2015" name="Genome Announc.">
        <title>Expanding the biotechnology potential of lactobacilli through comparative genomics of 213 strains and associated genera.</title>
        <authorList>
            <person name="Sun Z."/>
            <person name="Harris H.M."/>
            <person name="McCann A."/>
            <person name="Guo C."/>
            <person name="Argimon S."/>
            <person name="Zhang W."/>
            <person name="Yang X."/>
            <person name="Jeffery I.B."/>
            <person name="Cooney J.C."/>
            <person name="Kagawa T.F."/>
            <person name="Liu W."/>
            <person name="Song Y."/>
            <person name="Salvetti E."/>
            <person name="Wrobel A."/>
            <person name="Rasinkangas P."/>
            <person name="Parkhill J."/>
            <person name="Rea M.C."/>
            <person name="O'Sullivan O."/>
            <person name="Ritari J."/>
            <person name="Douillard F.P."/>
            <person name="Paul Ross R."/>
            <person name="Yang R."/>
            <person name="Briner A.E."/>
            <person name="Felis G.E."/>
            <person name="de Vos W.M."/>
            <person name="Barrangou R."/>
            <person name="Klaenhammer T.R."/>
            <person name="Caufield P.W."/>
            <person name="Cui Y."/>
            <person name="Zhang H."/>
            <person name="O'Toole P.W."/>
        </authorList>
    </citation>
    <scope>NUCLEOTIDE SEQUENCE [LARGE SCALE GENOMIC DNA]</scope>
    <source>
        <strain evidence="3 4">DSM 26202</strain>
    </source>
</reference>
<accession>A0ABR5Q733</accession>
<comment type="caution">
    <text evidence="3">The sequence shown here is derived from an EMBL/GenBank/DDBJ whole genome shotgun (WGS) entry which is preliminary data.</text>
</comment>
<dbReference type="Proteomes" id="UP000051884">
    <property type="component" value="Unassembled WGS sequence"/>
</dbReference>
<evidence type="ECO:0008006" key="5">
    <source>
        <dbReference type="Google" id="ProtNLM"/>
    </source>
</evidence>